<dbReference type="Pfam" id="PF00018">
    <property type="entry name" value="SH3_1"/>
    <property type="match status" value="1"/>
</dbReference>
<dbReference type="GO" id="GO:0042147">
    <property type="term" value="P:retrograde transport, endosome to Golgi"/>
    <property type="evidence" value="ECO:0007669"/>
    <property type="project" value="TreeGrafter"/>
</dbReference>
<keyword evidence="10" id="KW-1185">Reference proteome</keyword>
<feature type="compositionally biased region" description="Polar residues" evidence="5">
    <location>
        <begin position="479"/>
        <end position="526"/>
    </location>
</feature>
<dbReference type="InterPro" id="IPR001660">
    <property type="entry name" value="SAM"/>
</dbReference>
<dbReference type="Proteomes" id="UP000644660">
    <property type="component" value="Unassembled WGS sequence"/>
</dbReference>
<dbReference type="InterPro" id="IPR045188">
    <property type="entry name" value="Boi1/Boi2-like"/>
</dbReference>
<feature type="compositionally biased region" description="Polar residues" evidence="5">
    <location>
        <begin position="610"/>
        <end position="627"/>
    </location>
</feature>
<dbReference type="InterPro" id="IPR013761">
    <property type="entry name" value="SAM/pointed_sf"/>
</dbReference>
<dbReference type="Gene3D" id="2.30.29.30">
    <property type="entry name" value="Pleckstrin-homology domain (PH domain)/Phosphotyrosine-binding domain (PTB)"/>
    <property type="match status" value="1"/>
</dbReference>
<dbReference type="PANTHER" id="PTHR22902:SF27">
    <property type="entry name" value="PLECKSTRIN HOMOLOGY DOMAIN-CONTAINING FAMILY A MEMBER 3"/>
    <property type="match status" value="1"/>
</dbReference>
<reference evidence="9 10" key="1">
    <citation type="submission" date="2020-05" db="EMBL/GenBank/DDBJ databases">
        <authorList>
            <person name="Casaregola S."/>
            <person name="Devillers H."/>
            <person name="Grondin C."/>
        </authorList>
    </citation>
    <scope>NUCLEOTIDE SEQUENCE [LARGE SCALE GENOMIC DNA]</scope>
    <source>
        <strain evidence="9 10">CLIB 1767</strain>
    </source>
</reference>
<evidence type="ECO:0000256" key="5">
    <source>
        <dbReference type="SAM" id="MobiDB-lite"/>
    </source>
</evidence>
<evidence type="ECO:0000259" key="7">
    <source>
        <dbReference type="PROSITE" id="PS50003"/>
    </source>
</evidence>
<evidence type="ECO:0000259" key="8">
    <source>
        <dbReference type="PROSITE" id="PS50105"/>
    </source>
</evidence>
<dbReference type="SMART" id="SM00454">
    <property type="entry name" value="SAM"/>
    <property type="match status" value="1"/>
</dbReference>
<dbReference type="GO" id="GO:0001881">
    <property type="term" value="P:receptor recycling"/>
    <property type="evidence" value="ECO:0007669"/>
    <property type="project" value="TreeGrafter"/>
</dbReference>
<feature type="coiled-coil region" evidence="4">
    <location>
        <begin position="854"/>
        <end position="881"/>
    </location>
</feature>
<dbReference type="GO" id="GO:0055037">
    <property type="term" value="C:recycling endosome"/>
    <property type="evidence" value="ECO:0007669"/>
    <property type="project" value="TreeGrafter"/>
</dbReference>
<feature type="compositionally biased region" description="Polar residues" evidence="5">
    <location>
        <begin position="538"/>
        <end position="549"/>
    </location>
</feature>
<dbReference type="FunFam" id="2.30.29.30:FF:000230">
    <property type="entry name" value="Polarized growth protein (Boi2)"/>
    <property type="match status" value="1"/>
</dbReference>
<dbReference type="AlphaFoldDB" id="A0A8H2VCS3"/>
<keyword evidence="4" id="KW-0175">Coiled coil</keyword>
<comment type="caution">
    <text evidence="9">The sequence shown here is derived from an EMBL/GenBank/DDBJ whole genome shotgun (WGS) entry which is preliminary data.</text>
</comment>
<feature type="compositionally biased region" description="Polar residues" evidence="5">
    <location>
        <begin position="439"/>
        <end position="458"/>
    </location>
</feature>
<dbReference type="InterPro" id="IPR011993">
    <property type="entry name" value="PH-like_dom_sf"/>
</dbReference>
<dbReference type="EMBL" id="CAEFZW010000002">
    <property type="protein sequence ID" value="CAB4252858.1"/>
    <property type="molecule type" value="Genomic_DNA"/>
</dbReference>
<dbReference type="InterPro" id="IPR001849">
    <property type="entry name" value="PH_domain"/>
</dbReference>
<dbReference type="Gene3D" id="2.30.30.40">
    <property type="entry name" value="SH3 Domains"/>
    <property type="match status" value="1"/>
</dbReference>
<dbReference type="PROSITE" id="PS50003">
    <property type="entry name" value="PH_DOMAIN"/>
    <property type="match status" value="1"/>
</dbReference>
<evidence type="ECO:0000256" key="4">
    <source>
        <dbReference type="SAM" id="Coils"/>
    </source>
</evidence>
<evidence type="ECO:0000256" key="3">
    <source>
        <dbReference type="PROSITE-ProRule" id="PRU00192"/>
    </source>
</evidence>
<feature type="domain" description="SAM" evidence="8">
    <location>
        <begin position="175"/>
        <end position="239"/>
    </location>
</feature>
<dbReference type="GO" id="GO:0007032">
    <property type="term" value="P:endosome organization"/>
    <property type="evidence" value="ECO:0007669"/>
    <property type="project" value="TreeGrafter"/>
</dbReference>
<dbReference type="GeneID" id="64855999"/>
<dbReference type="Pfam" id="PF07647">
    <property type="entry name" value="SAM_2"/>
    <property type="match status" value="1"/>
</dbReference>
<dbReference type="PROSITE" id="PS50002">
    <property type="entry name" value="SH3"/>
    <property type="match status" value="1"/>
</dbReference>
<dbReference type="SUPFAM" id="SSF47769">
    <property type="entry name" value="SAM/Pointed domain"/>
    <property type="match status" value="1"/>
</dbReference>
<evidence type="ECO:0000313" key="9">
    <source>
        <dbReference type="EMBL" id="CAB4252858.1"/>
    </source>
</evidence>
<feature type="compositionally biased region" description="Low complexity" evidence="5">
    <location>
        <begin position="350"/>
        <end position="385"/>
    </location>
</feature>
<feature type="region of interest" description="Disordered" evidence="5">
    <location>
        <begin position="439"/>
        <end position="672"/>
    </location>
</feature>
<keyword evidence="2" id="KW-0597">Phosphoprotein</keyword>
<proteinExistence type="predicted"/>
<dbReference type="GO" id="GO:0005769">
    <property type="term" value="C:early endosome"/>
    <property type="evidence" value="ECO:0007669"/>
    <property type="project" value="TreeGrafter"/>
</dbReference>
<dbReference type="RefSeq" id="XP_041404896.1">
    <property type="nucleotide sequence ID" value="XM_041548962.1"/>
</dbReference>
<accession>A0A8H2VCS3</accession>
<dbReference type="SUPFAM" id="SSF50044">
    <property type="entry name" value="SH3-domain"/>
    <property type="match status" value="1"/>
</dbReference>
<dbReference type="InterPro" id="IPR001452">
    <property type="entry name" value="SH3_domain"/>
</dbReference>
<evidence type="ECO:0000313" key="10">
    <source>
        <dbReference type="Proteomes" id="UP000644660"/>
    </source>
</evidence>
<dbReference type="GO" id="GO:0005829">
    <property type="term" value="C:cytosol"/>
    <property type="evidence" value="ECO:0007669"/>
    <property type="project" value="GOC"/>
</dbReference>
<dbReference type="Pfam" id="PF00169">
    <property type="entry name" value="PH"/>
    <property type="match status" value="1"/>
</dbReference>
<dbReference type="SMART" id="SM00233">
    <property type="entry name" value="PH"/>
    <property type="match status" value="1"/>
</dbReference>
<dbReference type="PROSITE" id="PS50105">
    <property type="entry name" value="SAM_DOMAIN"/>
    <property type="match status" value="1"/>
</dbReference>
<feature type="compositionally biased region" description="Polar residues" evidence="5">
    <location>
        <begin position="638"/>
        <end position="668"/>
    </location>
</feature>
<feature type="region of interest" description="Disordered" evidence="5">
    <location>
        <begin position="318"/>
        <end position="405"/>
    </location>
</feature>
<dbReference type="GO" id="GO:0005802">
    <property type="term" value="C:trans-Golgi network"/>
    <property type="evidence" value="ECO:0007669"/>
    <property type="project" value="TreeGrafter"/>
</dbReference>
<dbReference type="PANTHER" id="PTHR22902">
    <property type="entry name" value="SESQUIPEDALIAN"/>
    <property type="match status" value="1"/>
</dbReference>
<dbReference type="CDD" id="cd09535">
    <property type="entry name" value="SAM_BOI-like_fungal"/>
    <property type="match status" value="1"/>
</dbReference>
<protein>
    <submittedName>
        <fullName evidence="9">Similar to Saccharomyces cerevisiae YER114C BOI2 Protein implicated in polar growth, functionally redundant with Boi1p</fullName>
    </submittedName>
</protein>
<dbReference type="CDD" id="cd13316">
    <property type="entry name" value="PH_Boi"/>
    <property type="match status" value="1"/>
</dbReference>
<organism evidence="9 10">
    <name type="scientific">Maudiozyma barnettii</name>
    <dbReference type="NCBI Taxonomy" id="61262"/>
    <lineage>
        <taxon>Eukaryota</taxon>
        <taxon>Fungi</taxon>
        <taxon>Dikarya</taxon>
        <taxon>Ascomycota</taxon>
        <taxon>Saccharomycotina</taxon>
        <taxon>Saccharomycetes</taxon>
        <taxon>Saccharomycetales</taxon>
        <taxon>Saccharomycetaceae</taxon>
        <taxon>Maudiozyma</taxon>
    </lineage>
</organism>
<evidence type="ECO:0000259" key="6">
    <source>
        <dbReference type="PROSITE" id="PS50002"/>
    </source>
</evidence>
<feature type="domain" description="PH" evidence="7">
    <location>
        <begin position="716"/>
        <end position="835"/>
    </location>
</feature>
<feature type="domain" description="SH3" evidence="6">
    <location>
        <begin position="13"/>
        <end position="77"/>
    </location>
</feature>
<evidence type="ECO:0000256" key="1">
    <source>
        <dbReference type="ARBA" id="ARBA00022443"/>
    </source>
</evidence>
<dbReference type="SMART" id="SM00326">
    <property type="entry name" value="SH3"/>
    <property type="match status" value="1"/>
</dbReference>
<dbReference type="InterPro" id="IPR036028">
    <property type="entry name" value="SH3-like_dom_sf"/>
</dbReference>
<sequence length="902" mass="99571">MSGSIPAGNLPEPSGTILIATKAYSRRMDDEITIQPGNKIEVITNDEEFNDGWYVGRNLETGLEGLFPRLFTEQHIKPITTNDHIPERQERIVSVKNTMKDIDNALAALRNSSLDMLSAEQITSHSTSDLHSYDMEDNDSTSLYTPGLQIDEQDISLPLKIPSTLDGNTEDVVHWTPGQVSEYFHSKGFEPQVASKFEIHGISGKKLLELQLSHLKKIEIDSFGARFEVFKVIDALRSPMIRPITPGNHPIPTDGLAISSEKAIFESPGRAPIPPSYRSPVQPLVSPSLNNNNRNSIIASSPTLRHPSQDYFKYPPISEEGNGSNKISGSAYNFPRTGSPALSPQHTRSRSISSASFNSTGNGATVVSSRDVSSYVSKSKSTTGTAAGNDKIKNSMLRQNQHRKTASGGSFVELFNRISMLSTNDEELEEDNTLTNMYNDSAHSTRPSSAIYHSSHSRNVSETKYHHHSTSTSKYHPRTPSTSNLMNDHSRSPSKSNTNMLTTGVHSRTPSGVNNHVSIHSRTPSGVNYKDSHLRTPSGVNNTSSNGDSNQRHNHMRTPSGPAIDGRHSRSASGVKSHIRRVSVGTSELKKSRRSSVLSFLSPSKKDNDTNLTKFETYSNNRESIPNDNRRASHSRKSSTAINSVRHQSLSNDAANTTSGTITSTASKPNAPLQKKVTGENVKSKGMFTLQPSAKKQTSAFQEGIRTISVDKAIKNADCAGWMSKKGSGKMGVWKTRFFTLHHNRLSYFSNTAKGKEKGLIDITGHKVVPIQDDDTLISLYAASIGRGKYFFKLVPPQPGFKKGLTFTQPRVHYFAVDSKDEMRQWVAALIKANIEVDDSTPIICSYNMPTVSLSKAQDMLKDAKEEMKQRDRDLALHEADEDEVMWEEQNKRNQMQAAGFI</sequence>
<gene>
    <name evidence="9" type="ORF">KABA2_02S06116</name>
</gene>
<name>A0A8H2VCS3_9SACH</name>
<dbReference type="SUPFAM" id="SSF50729">
    <property type="entry name" value="PH domain-like"/>
    <property type="match status" value="1"/>
</dbReference>
<keyword evidence="1 3" id="KW-0728">SH3 domain</keyword>
<dbReference type="Gene3D" id="1.10.150.50">
    <property type="entry name" value="Transcription Factor, Ets-1"/>
    <property type="match status" value="1"/>
</dbReference>
<feature type="compositionally biased region" description="Polar residues" evidence="5">
    <location>
        <begin position="321"/>
        <end position="331"/>
    </location>
</feature>
<evidence type="ECO:0000256" key="2">
    <source>
        <dbReference type="ARBA" id="ARBA00022553"/>
    </source>
</evidence>